<protein>
    <submittedName>
        <fullName evidence="1">Uncharacterized protein</fullName>
    </submittedName>
</protein>
<keyword evidence="2" id="KW-1185">Reference proteome</keyword>
<name>A0A4C1VIR9_EUMVA</name>
<accession>A0A4C1VIR9</accession>
<gene>
    <name evidence="1" type="ORF">EVAR_18066_1</name>
</gene>
<proteinExistence type="predicted"/>
<comment type="caution">
    <text evidence="1">The sequence shown here is derived from an EMBL/GenBank/DDBJ whole genome shotgun (WGS) entry which is preliminary data.</text>
</comment>
<sequence length="97" mass="10636">MSLPEKIDGSQRGKRDMQRSYRVEICSLCLPSWKIGPECCDSTTPSGRTTLGVPTARDLRVYPHGRSSGNRLGVGSQWTPTRAGACDLPAWGLFTPR</sequence>
<dbReference type="AlphaFoldDB" id="A0A4C1VIR9"/>
<dbReference type="OrthoDB" id="5239715at2759"/>
<reference evidence="1 2" key="1">
    <citation type="journal article" date="2019" name="Commun. Biol.">
        <title>The bagworm genome reveals a unique fibroin gene that provides high tensile strength.</title>
        <authorList>
            <person name="Kono N."/>
            <person name="Nakamura H."/>
            <person name="Ohtoshi R."/>
            <person name="Tomita M."/>
            <person name="Numata K."/>
            <person name="Arakawa K."/>
        </authorList>
    </citation>
    <scope>NUCLEOTIDE SEQUENCE [LARGE SCALE GENOMIC DNA]</scope>
</reference>
<organism evidence="1 2">
    <name type="scientific">Eumeta variegata</name>
    <name type="common">Bagworm moth</name>
    <name type="synonym">Eumeta japonica</name>
    <dbReference type="NCBI Taxonomy" id="151549"/>
    <lineage>
        <taxon>Eukaryota</taxon>
        <taxon>Metazoa</taxon>
        <taxon>Ecdysozoa</taxon>
        <taxon>Arthropoda</taxon>
        <taxon>Hexapoda</taxon>
        <taxon>Insecta</taxon>
        <taxon>Pterygota</taxon>
        <taxon>Neoptera</taxon>
        <taxon>Endopterygota</taxon>
        <taxon>Lepidoptera</taxon>
        <taxon>Glossata</taxon>
        <taxon>Ditrysia</taxon>
        <taxon>Tineoidea</taxon>
        <taxon>Psychidae</taxon>
        <taxon>Oiketicinae</taxon>
        <taxon>Eumeta</taxon>
    </lineage>
</organism>
<dbReference type="Proteomes" id="UP000299102">
    <property type="component" value="Unassembled WGS sequence"/>
</dbReference>
<dbReference type="EMBL" id="BGZK01000345">
    <property type="protein sequence ID" value="GBP38187.1"/>
    <property type="molecule type" value="Genomic_DNA"/>
</dbReference>
<evidence type="ECO:0000313" key="1">
    <source>
        <dbReference type="EMBL" id="GBP38187.1"/>
    </source>
</evidence>
<evidence type="ECO:0000313" key="2">
    <source>
        <dbReference type="Proteomes" id="UP000299102"/>
    </source>
</evidence>